<comment type="pathway">
    <text evidence="1 10">Cofactor biosynthesis; (R)-pantothenate biosynthesis; (R)-pantoate from 3-methyl-2-oxobutanoate: step 2/2.</text>
</comment>
<dbReference type="InterPro" id="IPR008927">
    <property type="entry name" value="6-PGluconate_DH-like_C_sf"/>
</dbReference>
<protein>
    <recommendedName>
        <fullName evidence="4 10">2-dehydropantoate 2-reductase</fullName>
        <ecNumber evidence="3 10">1.1.1.169</ecNumber>
    </recommendedName>
    <alternativeName>
        <fullName evidence="8 10">Ketopantoate reductase</fullName>
    </alternativeName>
</protein>
<dbReference type="Proteomes" id="UP000631300">
    <property type="component" value="Unassembled WGS sequence"/>
</dbReference>
<dbReference type="PANTHER" id="PTHR43765:SF2">
    <property type="entry name" value="2-DEHYDROPANTOATE 2-REDUCTASE"/>
    <property type="match status" value="1"/>
</dbReference>
<evidence type="ECO:0000259" key="11">
    <source>
        <dbReference type="Pfam" id="PF02558"/>
    </source>
</evidence>
<name>A0A918JEQ4_9ALTE</name>
<dbReference type="EMBL" id="BMXP01000001">
    <property type="protein sequence ID" value="GGW76539.1"/>
    <property type="molecule type" value="Genomic_DNA"/>
</dbReference>
<dbReference type="Pfam" id="PF02558">
    <property type="entry name" value="ApbA"/>
    <property type="match status" value="1"/>
</dbReference>
<dbReference type="InterPro" id="IPR013752">
    <property type="entry name" value="KPA_reductase"/>
</dbReference>
<gene>
    <name evidence="13" type="ORF">GCM10007391_06520</name>
</gene>
<dbReference type="Pfam" id="PF08546">
    <property type="entry name" value="ApbA_C"/>
    <property type="match status" value="1"/>
</dbReference>
<evidence type="ECO:0000313" key="13">
    <source>
        <dbReference type="EMBL" id="GGW76539.1"/>
    </source>
</evidence>
<keyword evidence="7 10" id="KW-0560">Oxidoreductase</keyword>
<comment type="similarity">
    <text evidence="2 10">Belongs to the ketopantoate reductase family.</text>
</comment>
<dbReference type="NCBIfam" id="TIGR00745">
    <property type="entry name" value="apbA_panE"/>
    <property type="match status" value="1"/>
</dbReference>
<sequence length="337" mass="37593">MHHLIFGSGLIGSYIGSVLRLNGSQVTLAARGRWQQRLSQSLTLTDYQNKREHISAPSLLQEGERITPDYLWLTVKCTAVEEASEDIAPLVGDNTVIICCQNGIGSHAPVEARFPDNQVLRAMVPFNVVWMEPSRLHRGSEGTLVIERQQDISDALINMLDHPMLPVTSNQDIEGVQWAKLQLNLGNGVNALAGTPVKQMLRQRAYRRIIADLMDELLAVCRAAARPIPKVARLPGPWLPAVLRLPDWLFTRVASQMLAIDPEVKTSMWWDLQENNSTEKAFLYGAVVDEGQRVGVRCPKNRAMLALLEEAEKACAEKGDYQSQDATTLEKKLHQCK</sequence>
<organism evidence="13 14">
    <name type="scientific">Alteromonas halophila</name>
    <dbReference type="NCBI Taxonomy" id="516698"/>
    <lineage>
        <taxon>Bacteria</taxon>
        <taxon>Pseudomonadati</taxon>
        <taxon>Pseudomonadota</taxon>
        <taxon>Gammaproteobacteria</taxon>
        <taxon>Alteromonadales</taxon>
        <taxon>Alteromonadaceae</taxon>
        <taxon>Alteromonas/Salinimonas group</taxon>
        <taxon>Alteromonas</taxon>
    </lineage>
</organism>
<comment type="catalytic activity">
    <reaction evidence="9 10">
        <text>(R)-pantoate + NADP(+) = 2-dehydropantoate + NADPH + H(+)</text>
        <dbReference type="Rhea" id="RHEA:16233"/>
        <dbReference type="ChEBI" id="CHEBI:11561"/>
        <dbReference type="ChEBI" id="CHEBI:15378"/>
        <dbReference type="ChEBI" id="CHEBI:15980"/>
        <dbReference type="ChEBI" id="CHEBI:57783"/>
        <dbReference type="ChEBI" id="CHEBI:58349"/>
        <dbReference type="EC" id="1.1.1.169"/>
    </reaction>
</comment>
<dbReference type="PANTHER" id="PTHR43765">
    <property type="entry name" value="2-DEHYDROPANTOATE 2-REDUCTASE-RELATED"/>
    <property type="match status" value="1"/>
</dbReference>
<dbReference type="RefSeq" id="WP_189403642.1">
    <property type="nucleotide sequence ID" value="NZ_BMXP01000001.1"/>
</dbReference>
<dbReference type="Gene3D" id="1.10.1040.10">
    <property type="entry name" value="N-(1-d-carboxylethyl)-l-norvaline Dehydrogenase, domain 2"/>
    <property type="match status" value="1"/>
</dbReference>
<reference evidence="13" key="1">
    <citation type="journal article" date="2014" name="Int. J. Syst. Evol. Microbiol.">
        <title>Complete genome sequence of Corynebacterium casei LMG S-19264T (=DSM 44701T), isolated from a smear-ripened cheese.</title>
        <authorList>
            <consortium name="US DOE Joint Genome Institute (JGI-PGF)"/>
            <person name="Walter F."/>
            <person name="Albersmeier A."/>
            <person name="Kalinowski J."/>
            <person name="Ruckert C."/>
        </authorList>
    </citation>
    <scope>NUCLEOTIDE SEQUENCE</scope>
    <source>
        <strain evidence="13">KCTC 22164</strain>
    </source>
</reference>
<evidence type="ECO:0000256" key="5">
    <source>
        <dbReference type="ARBA" id="ARBA00022655"/>
    </source>
</evidence>
<dbReference type="Gene3D" id="3.40.50.720">
    <property type="entry name" value="NAD(P)-binding Rossmann-like Domain"/>
    <property type="match status" value="1"/>
</dbReference>
<evidence type="ECO:0000256" key="6">
    <source>
        <dbReference type="ARBA" id="ARBA00022857"/>
    </source>
</evidence>
<feature type="domain" description="Ketopantoate reductase C-terminal" evidence="12">
    <location>
        <begin position="172"/>
        <end position="310"/>
    </location>
</feature>
<evidence type="ECO:0000256" key="7">
    <source>
        <dbReference type="ARBA" id="ARBA00023002"/>
    </source>
</evidence>
<dbReference type="EC" id="1.1.1.169" evidence="3 10"/>
<feature type="domain" description="Ketopantoate reductase N-terminal" evidence="11">
    <location>
        <begin position="4"/>
        <end position="147"/>
    </location>
</feature>
<dbReference type="GO" id="GO:0015940">
    <property type="term" value="P:pantothenate biosynthetic process"/>
    <property type="evidence" value="ECO:0007669"/>
    <property type="project" value="UniProtKB-KW"/>
</dbReference>
<evidence type="ECO:0000256" key="8">
    <source>
        <dbReference type="ARBA" id="ARBA00032024"/>
    </source>
</evidence>
<keyword evidence="14" id="KW-1185">Reference proteome</keyword>
<dbReference type="InterPro" id="IPR050838">
    <property type="entry name" value="Ketopantoate_reductase"/>
</dbReference>
<evidence type="ECO:0000256" key="4">
    <source>
        <dbReference type="ARBA" id="ARBA00019465"/>
    </source>
</evidence>
<accession>A0A918JEQ4</accession>
<dbReference type="GO" id="GO:0008677">
    <property type="term" value="F:2-dehydropantoate 2-reductase activity"/>
    <property type="evidence" value="ECO:0007669"/>
    <property type="project" value="UniProtKB-EC"/>
</dbReference>
<evidence type="ECO:0000256" key="3">
    <source>
        <dbReference type="ARBA" id="ARBA00013014"/>
    </source>
</evidence>
<dbReference type="InterPro" id="IPR013328">
    <property type="entry name" value="6PGD_dom2"/>
</dbReference>
<dbReference type="GO" id="GO:0005737">
    <property type="term" value="C:cytoplasm"/>
    <property type="evidence" value="ECO:0007669"/>
    <property type="project" value="TreeGrafter"/>
</dbReference>
<dbReference type="SUPFAM" id="SSF51735">
    <property type="entry name" value="NAD(P)-binding Rossmann-fold domains"/>
    <property type="match status" value="1"/>
</dbReference>
<comment type="function">
    <text evidence="10">Catalyzes the NADPH-dependent reduction of ketopantoate into pantoic acid.</text>
</comment>
<evidence type="ECO:0000256" key="9">
    <source>
        <dbReference type="ARBA" id="ARBA00048793"/>
    </source>
</evidence>
<reference evidence="13" key="2">
    <citation type="submission" date="2020-09" db="EMBL/GenBank/DDBJ databases">
        <authorList>
            <person name="Sun Q."/>
            <person name="Kim S."/>
        </authorList>
    </citation>
    <scope>NUCLEOTIDE SEQUENCE</scope>
    <source>
        <strain evidence="13">KCTC 22164</strain>
    </source>
</reference>
<dbReference type="InterPro" id="IPR003710">
    <property type="entry name" value="ApbA"/>
</dbReference>
<dbReference type="SUPFAM" id="SSF48179">
    <property type="entry name" value="6-phosphogluconate dehydrogenase C-terminal domain-like"/>
    <property type="match status" value="1"/>
</dbReference>
<dbReference type="InterPro" id="IPR036291">
    <property type="entry name" value="NAD(P)-bd_dom_sf"/>
</dbReference>
<evidence type="ECO:0000256" key="10">
    <source>
        <dbReference type="RuleBase" id="RU362068"/>
    </source>
</evidence>
<dbReference type="GO" id="GO:0050661">
    <property type="term" value="F:NADP binding"/>
    <property type="evidence" value="ECO:0007669"/>
    <property type="project" value="TreeGrafter"/>
</dbReference>
<keyword evidence="5 10" id="KW-0566">Pantothenate biosynthesis</keyword>
<evidence type="ECO:0000256" key="1">
    <source>
        <dbReference type="ARBA" id="ARBA00004994"/>
    </source>
</evidence>
<evidence type="ECO:0000256" key="2">
    <source>
        <dbReference type="ARBA" id="ARBA00007870"/>
    </source>
</evidence>
<proteinExistence type="inferred from homology"/>
<evidence type="ECO:0000259" key="12">
    <source>
        <dbReference type="Pfam" id="PF08546"/>
    </source>
</evidence>
<dbReference type="AlphaFoldDB" id="A0A918JEQ4"/>
<comment type="caution">
    <text evidence="13">The sequence shown here is derived from an EMBL/GenBank/DDBJ whole genome shotgun (WGS) entry which is preliminary data.</text>
</comment>
<dbReference type="InterPro" id="IPR013332">
    <property type="entry name" value="KPR_N"/>
</dbReference>
<evidence type="ECO:0000313" key="14">
    <source>
        <dbReference type="Proteomes" id="UP000631300"/>
    </source>
</evidence>
<keyword evidence="6 10" id="KW-0521">NADP</keyword>